<accession>A0A915BX89</accession>
<keyword evidence="1" id="KW-0812">Transmembrane</keyword>
<proteinExistence type="predicted"/>
<name>A0A915BX89_PARUN</name>
<feature type="transmembrane region" description="Helical" evidence="1">
    <location>
        <begin position="75"/>
        <end position="98"/>
    </location>
</feature>
<evidence type="ECO:0000313" key="3">
    <source>
        <dbReference type="WBParaSite" id="PgR066_g034_t01"/>
    </source>
</evidence>
<reference evidence="3 4" key="1">
    <citation type="submission" date="2022-11" db="UniProtKB">
        <authorList>
            <consortium name="WormBaseParasite"/>
        </authorList>
    </citation>
    <scope>IDENTIFICATION</scope>
</reference>
<dbReference type="WBParaSite" id="PgR066_g034_t01">
    <property type="protein sequence ID" value="PgR066_g034_t01"/>
    <property type="gene ID" value="PgR066_g034"/>
</dbReference>
<evidence type="ECO:0000256" key="1">
    <source>
        <dbReference type="SAM" id="Phobius"/>
    </source>
</evidence>
<dbReference type="Proteomes" id="UP000887569">
    <property type="component" value="Unplaced"/>
</dbReference>
<dbReference type="WBParaSite" id="PgR066_g034_t03">
    <property type="protein sequence ID" value="PgR066_g034_t03"/>
    <property type="gene ID" value="PgR066_g034"/>
</dbReference>
<evidence type="ECO:0000313" key="4">
    <source>
        <dbReference type="WBParaSite" id="PgR066_g034_t03"/>
    </source>
</evidence>
<evidence type="ECO:0000313" key="2">
    <source>
        <dbReference type="Proteomes" id="UP000887569"/>
    </source>
</evidence>
<keyword evidence="2" id="KW-1185">Reference proteome</keyword>
<keyword evidence="1" id="KW-0472">Membrane</keyword>
<protein>
    <submittedName>
        <fullName evidence="3 4">Uncharacterized protein</fullName>
    </submittedName>
</protein>
<dbReference type="WBParaSite" id="PgR066_g034_t04">
    <property type="protein sequence ID" value="PgR066_g034_t04"/>
    <property type="gene ID" value="PgR066_g034"/>
</dbReference>
<keyword evidence="1" id="KW-1133">Transmembrane helix</keyword>
<evidence type="ECO:0000313" key="5">
    <source>
        <dbReference type="WBParaSite" id="PgR066_g034_t04"/>
    </source>
</evidence>
<dbReference type="AlphaFoldDB" id="A0A915BX89"/>
<sequence length="126" mass="14095">MMKSVSSGVSASDVMSEFPRTMSDIRRLFVPSGFHDAEAHISKIFSGEFCLKTCGIGDIQYAAQKAAEMMTAMRICAIILTVFTVLYGTTDGCAILLFPQEWIFDMELSQRRITNNEIETTWYGNT</sequence>
<organism evidence="2 5">
    <name type="scientific">Parascaris univalens</name>
    <name type="common">Nematode worm</name>
    <dbReference type="NCBI Taxonomy" id="6257"/>
    <lineage>
        <taxon>Eukaryota</taxon>
        <taxon>Metazoa</taxon>
        <taxon>Ecdysozoa</taxon>
        <taxon>Nematoda</taxon>
        <taxon>Chromadorea</taxon>
        <taxon>Rhabditida</taxon>
        <taxon>Spirurina</taxon>
        <taxon>Ascaridomorpha</taxon>
        <taxon>Ascaridoidea</taxon>
        <taxon>Ascarididae</taxon>
        <taxon>Parascaris</taxon>
    </lineage>
</organism>